<sequence length="791" mass="90193">MKKQNKKKHNPNFLTFLVDPAKGLLSPLMTAFPTALVNAIPKVVEEMPLAVSAGAIKKATKMAKGLMYPDKPTDLGTFKEQMDKSARDADSLGTTLLVSSTLAAAIPFIQVGDAIDEIWRLPGCSAAIDIGHDIWIAPFRYGTEPYLKRYWQAHYTPLLPEPYRLADMASKNRLPDDMYFNAMAQNGLSEDWAGRWKEAQRIIMEPSVLMALHRRGVLTDKEYKAYMLWNGYNEIEANQMLHLKDVIPPLTDLIRMAVREAFGKHTYEEQKPALVEWGGKMGLTPEWVENYWYAHWERIPLGQAYENLWRGLWTKEDFMRMLRIKDFHPKDIDAIYNVSYRPPSIREMGYGFDVGAYTKEDIVRYRKWGGLSPVDSEKAATALIDYRVSAEREAFRRELMYAYARGSIDMADFKKVLAQLKTSKEAIDLWVERAQLYKERISKPTPVEEGRIVSSSEAKWAFVNGLRDEKWYRQALAELDWEEDRIQLAVDRANREMVVEEVGFRKLTATQIRDLYKFRKLEASAVKTELMKIGYSDEDAVNLGQILIDVVEAERIGKPVEPRALTVADIGHFYDMGVYSVDDLLAGFENLGYTTEDAVNKTIYTQVAINFPDLKAMYSKGWITADIMYEELVSYGLSPDRASELMMTAVVAEQPVRLASERDLTKSEIVKGVKTGVITAIQGVELLMDLGYDESESWYILVINKVVEAGDPEGYYDMKRAVEAYKKAQGKPYMDIPAEVLTLEKAVREQELKIDAMKKEKREEADIAVEVSALSNMKQALIRILMAKKLT</sequence>
<evidence type="ECO:0000313" key="2">
    <source>
        <dbReference type="EMBL" id="QJA48586.1"/>
    </source>
</evidence>
<keyword evidence="1" id="KW-0175">Coiled coil</keyword>
<gene>
    <name evidence="2" type="ORF">TM448A01029_0014</name>
</gene>
<dbReference type="AlphaFoldDB" id="A0A6H1ZKY5"/>
<reference evidence="2" key="1">
    <citation type="submission" date="2020-03" db="EMBL/GenBank/DDBJ databases">
        <title>The deep terrestrial virosphere.</title>
        <authorList>
            <person name="Holmfeldt K."/>
            <person name="Nilsson E."/>
            <person name="Simone D."/>
            <person name="Lopez-Fernandez M."/>
            <person name="Wu X."/>
            <person name="de Brujin I."/>
            <person name="Lundin D."/>
            <person name="Andersson A."/>
            <person name="Bertilsson S."/>
            <person name="Dopson M."/>
        </authorList>
    </citation>
    <scope>NUCLEOTIDE SEQUENCE</scope>
    <source>
        <strain evidence="2">TM448A01029</strain>
    </source>
</reference>
<evidence type="ECO:0000256" key="1">
    <source>
        <dbReference type="SAM" id="Coils"/>
    </source>
</evidence>
<name>A0A6H1ZKY5_9ZZZZ</name>
<organism evidence="2">
    <name type="scientific">viral metagenome</name>
    <dbReference type="NCBI Taxonomy" id="1070528"/>
    <lineage>
        <taxon>unclassified sequences</taxon>
        <taxon>metagenomes</taxon>
        <taxon>organismal metagenomes</taxon>
    </lineage>
</organism>
<accession>A0A6H1ZKY5</accession>
<feature type="coiled-coil region" evidence="1">
    <location>
        <begin position="740"/>
        <end position="767"/>
    </location>
</feature>
<dbReference type="EMBL" id="MT144091">
    <property type="protein sequence ID" value="QJA48586.1"/>
    <property type="molecule type" value="Genomic_DNA"/>
</dbReference>
<protein>
    <submittedName>
        <fullName evidence="2">Uncharacterized protein</fullName>
    </submittedName>
</protein>
<proteinExistence type="predicted"/>